<keyword evidence="3" id="KW-1185">Reference proteome</keyword>
<dbReference type="Gene3D" id="3.80.10.10">
    <property type="entry name" value="Ribonuclease Inhibitor"/>
    <property type="match status" value="1"/>
</dbReference>
<proteinExistence type="predicted"/>
<dbReference type="Pfam" id="PF23622">
    <property type="entry name" value="LRR_At1g61320_AtMIF1"/>
    <property type="match status" value="1"/>
</dbReference>
<evidence type="ECO:0000259" key="1">
    <source>
        <dbReference type="Pfam" id="PF23622"/>
    </source>
</evidence>
<gene>
    <name evidence="2" type="ORF">U9M48_033320</name>
</gene>
<name>A0AAQ3X6G9_PASNO</name>
<dbReference type="CDD" id="cd09272">
    <property type="entry name" value="RNase_HI_RT_Ty1"/>
    <property type="match status" value="1"/>
</dbReference>
<dbReference type="AlphaFoldDB" id="A0AAQ3X6G9"/>
<evidence type="ECO:0000313" key="2">
    <source>
        <dbReference type="EMBL" id="WVZ86561.1"/>
    </source>
</evidence>
<protein>
    <recommendedName>
        <fullName evidence="1">At1g61320/AtMIF1 LRR domain-containing protein</fullName>
    </recommendedName>
</protein>
<dbReference type="InterPro" id="IPR053772">
    <property type="entry name" value="At1g61320/At1g61330-like"/>
</dbReference>
<dbReference type="PANTHER" id="PTHR34145">
    <property type="entry name" value="OS02G0105600 PROTEIN"/>
    <property type="match status" value="1"/>
</dbReference>
<reference evidence="2 3" key="1">
    <citation type="submission" date="2024-02" db="EMBL/GenBank/DDBJ databases">
        <title>High-quality chromosome-scale genome assembly of Pensacola bahiagrass (Paspalum notatum Flugge var. saurae).</title>
        <authorList>
            <person name="Vega J.M."/>
            <person name="Podio M."/>
            <person name="Orjuela J."/>
            <person name="Siena L.A."/>
            <person name="Pessino S.C."/>
            <person name="Combes M.C."/>
            <person name="Mariac C."/>
            <person name="Albertini E."/>
            <person name="Pupilli F."/>
            <person name="Ortiz J.P.A."/>
            <person name="Leblanc O."/>
        </authorList>
    </citation>
    <scope>NUCLEOTIDE SEQUENCE [LARGE SCALE GENOMIC DNA]</scope>
    <source>
        <strain evidence="2">R1</strain>
        <tissue evidence="2">Leaf</tissue>
    </source>
</reference>
<sequence>MDPASSSPPPTDPPVRRLGALHIRCHGVAVAKSPHAQTEAEESPANPSPQCPFLLYAYSDATWGTDPSDFKSISTYCVFLGSLISWKTKKQTAVARSSAEAELRALACVTAEVTWLRWLLADFGVAIPSTTVHRDSTATGAISIAQDLVKHQLTKHIDIDCFYIRSAVQDHVVSLQYVPSELQLADLLTKAHTRAQHDGSIITLVPEKNSLGQHGSHSQGDERSTHSGPNLPEDIWCHIHSLMSLKAAAQSATLSHAFLRSWRCHPYLSLTEETLGLKQNARRFTMTVDQILKKHSGIGVKTLELCFPDRCKVDSCHLNHWLQIAVTPGIEEFILILPTNYKEKYSFPCSLLFDGRGNSIRHIHLSECAFRPPVGFNCLRSLTKLCLIEVCIADDELGSLISNCFALEKLELMCCSELIFLKIPVSLERLSYLMVSDCEMLQVIESKAPNLFTLKFFGDSVSLLLGESSPKNLDFNRPYLPNSLSYAITKLPSAAPKVETLKVTSCDERVNTPMVADKFLNLKYLKIHLTAFPPAYDYLSLVSFLDASPTLETFILHVNQTGMKHDLVFGDALHVRQIPGFKHSRLRNVQINGFCSVKSMAELTCHILENTTSLESLTVDTIFGLGMDGDCSRRCVQKKGRCRPISRDMILEAHKTLRVVSMYIVGRVPPAVKLNVGKPCSRCHDIDVKLM</sequence>
<dbReference type="SUPFAM" id="SSF52047">
    <property type="entry name" value="RNI-like"/>
    <property type="match status" value="1"/>
</dbReference>
<feature type="domain" description="At1g61320/AtMIF1 LRR" evidence="1">
    <location>
        <begin position="291"/>
        <end position="681"/>
    </location>
</feature>
<dbReference type="EMBL" id="CP144751">
    <property type="protein sequence ID" value="WVZ86561.1"/>
    <property type="molecule type" value="Genomic_DNA"/>
</dbReference>
<evidence type="ECO:0000313" key="3">
    <source>
        <dbReference type="Proteomes" id="UP001341281"/>
    </source>
</evidence>
<dbReference type="InterPro" id="IPR032675">
    <property type="entry name" value="LRR_dom_sf"/>
</dbReference>
<accession>A0AAQ3X6G9</accession>
<dbReference type="InterPro" id="IPR055357">
    <property type="entry name" value="LRR_At1g61320_AtMIF1"/>
</dbReference>
<organism evidence="2 3">
    <name type="scientific">Paspalum notatum var. saurae</name>
    <dbReference type="NCBI Taxonomy" id="547442"/>
    <lineage>
        <taxon>Eukaryota</taxon>
        <taxon>Viridiplantae</taxon>
        <taxon>Streptophyta</taxon>
        <taxon>Embryophyta</taxon>
        <taxon>Tracheophyta</taxon>
        <taxon>Spermatophyta</taxon>
        <taxon>Magnoliopsida</taxon>
        <taxon>Liliopsida</taxon>
        <taxon>Poales</taxon>
        <taxon>Poaceae</taxon>
        <taxon>PACMAD clade</taxon>
        <taxon>Panicoideae</taxon>
        <taxon>Andropogonodae</taxon>
        <taxon>Paspaleae</taxon>
        <taxon>Paspalinae</taxon>
        <taxon>Paspalum</taxon>
    </lineage>
</organism>
<dbReference type="PANTHER" id="PTHR34145:SF78">
    <property type="entry name" value="FBD DOMAIN-CONTAINING PROTEIN"/>
    <property type="match status" value="1"/>
</dbReference>
<dbReference type="Proteomes" id="UP001341281">
    <property type="component" value="Chromosome 07"/>
</dbReference>